<dbReference type="RefSeq" id="WP_175153876.1">
    <property type="nucleotide sequence ID" value="NZ_CADIKK010000074.1"/>
</dbReference>
<dbReference type="AlphaFoldDB" id="A0A6S7DIR0"/>
<evidence type="ECO:0000313" key="4">
    <source>
        <dbReference type="Proteomes" id="UP000494365"/>
    </source>
</evidence>
<dbReference type="PANTHER" id="PTHR33498">
    <property type="entry name" value="TRANSPOSASE FOR INSERTION SEQUENCE ELEMENT IS1557"/>
    <property type="match status" value="1"/>
</dbReference>
<dbReference type="Pfam" id="PF01610">
    <property type="entry name" value="DDE_Tnp_ISL3"/>
    <property type="match status" value="1"/>
</dbReference>
<accession>A0A6S7DIR0</accession>
<evidence type="ECO:0000259" key="2">
    <source>
        <dbReference type="Pfam" id="PF13542"/>
    </source>
</evidence>
<dbReference type="Proteomes" id="UP000494365">
    <property type="component" value="Unassembled WGS sequence"/>
</dbReference>
<sequence>MTNQLFESALGITAPWYVQSVDFDAANRQLNIAVDFVAGSRFPYAGISGEHPVHDTQIKRLRHLNFFQHECFLNVRVPRVRLPDGSVRLVEPDWVGQLSGFTLLFEALVLMLAQQMPFAAVARTVNLSWHRVHAICSRYVELALAAADLSGVTTVAVDETSYRRGHEYLTLVADMQARRVVFVTTGKDSSTMERFSACLSEHGGAPGQVSSVSIDMSPAFIKGVNEHLPEARLTFDKFHVVAHASKALDTVRRQQQKVDPELKGMRWTLLKDPNKLNLAQLTDLAALVSQFTTKRTARAWLYREQLREILERKQINVVSEMLQQWCTNVMRSKVEPMKDVARLIRRHFDGIVAWTQTRQTNGFIEAINGLFQAARRKARGYARFETMRTVLFLIAGKLDFSAFNSHAR</sequence>
<feature type="domain" description="Transposase IS204/IS1001/IS1096/IS1165 DDE" evidence="1">
    <location>
        <begin position="155"/>
        <end position="389"/>
    </location>
</feature>
<dbReference type="InterPro" id="IPR032877">
    <property type="entry name" value="Transposase_HTH"/>
</dbReference>
<name>A0A6S7DIR0_9BURK</name>
<evidence type="ECO:0000313" key="3">
    <source>
        <dbReference type="EMBL" id="CAB3809492.1"/>
    </source>
</evidence>
<dbReference type="Pfam" id="PF13542">
    <property type="entry name" value="HTH_Tnp_ISL3"/>
    <property type="match status" value="1"/>
</dbReference>
<reference evidence="3 4" key="1">
    <citation type="submission" date="2020-04" db="EMBL/GenBank/DDBJ databases">
        <authorList>
            <person name="De Canck E."/>
        </authorList>
    </citation>
    <scope>NUCLEOTIDE SEQUENCE [LARGE SCALE GENOMIC DNA]</scope>
    <source>
        <strain evidence="3 4">LMG 28614</strain>
    </source>
</reference>
<proteinExistence type="predicted"/>
<evidence type="ECO:0000259" key="1">
    <source>
        <dbReference type="Pfam" id="PF01610"/>
    </source>
</evidence>
<organism evidence="3 4">
    <name type="scientific">Paraburkholderia ultramafica</name>
    <dbReference type="NCBI Taxonomy" id="1544867"/>
    <lineage>
        <taxon>Bacteria</taxon>
        <taxon>Pseudomonadati</taxon>
        <taxon>Pseudomonadota</taxon>
        <taxon>Betaproteobacteria</taxon>
        <taxon>Burkholderiales</taxon>
        <taxon>Burkholderiaceae</taxon>
        <taxon>Paraburkholderia</taxon>
    </lineage>
</organism>
<gene>
    <name evidence="3" type="ORF">LMG28614_07046</name>
</gene>
<feature type="domain" description="Transposase IS204/IS1001/IS1096/IS1165 helix-turn-helix" evidence="2">
    <location>
        <begin position="92"/>
        <end position="140"/>
    </location>
</feature>
<dbReference type="PANTHER" id="PTHR33498:SF1">
    <property type="entry name" value="TRANSPOSASE FOR INSERTION SEQUENCE ELEMENT IS1557"/>
    <property type="match status" value="1"/>
</dbReference>
<dbReference type="InterPro" id="IPR002560">
    <property type="entry name" value="Transposase_DDE"/>
</dbReference>
<keyword evidence="4" id="KW-1185">Reference proteome</keyword>
<dbReference type="NCBIfam" id="NF033550">
    <property type="entry name" value="transpos_ISL3"/>
    <property type="match status" value="1"/>
</dbReference>
<dbReference type="EMBL" id="CADIKK010000074">
    <property type="protein sequence ID" value="CAB3809492.1"/>
    <property type="molecule type" value="Genomic_DNA"/>
</dbReference>
<dbReference type="InterPro" id="IPR047951">
    <property type="entry name" value="Transpos_ISL3"/>
</dbReference>
<protein>
    <submittedName>
        <fullName evidence="3">ISL3 family transposase ISAe1</fullName>
    </submittedName>
</protein>